<dbReference type="Proteomes" id="UP001290462">
    <property type="component" value="Unassembled WGS sequence"/>
</dbReference>
<proteinExistence type="predicted"/>
<feature type="domain" description="Terminase large subunit gp17-like C-terminal" evidence="2">
    <location>
        <begin position="322"/>
        <end position="465"/>
    </location>
</feature>
<dbReference type="NCBIfam" id="TIGR01630">
    <property type="entry name" value="psiM2_ORF9"/>
    <property type="match status" value="1"/>
</dbReference>
<dbReference type="InterPro" id="IPR035421">
    <property type="entry name" value="Terminase_6C"/>
</dbReference>
<reference evidence="3" key="1">
    <citation type="submission" date="2023-08" db="EMBL/GenBank/DDBJ databases">
        <title>Genomic characterization of piscicolin 126 produced by Carnobacterium maltaromaticum CM22 strain isolated from salmon (Salmo salar).</title>
        <authorList>
            <person name="Gonzalez-Gragera E."/>
            <person name="Garcia-Lopez J.D."/>
            <person name="Teso-Perez C."/>
            <person name="Gimenez-Hernandez I."/>
            <person name="Peralta-Sanchez J.M."/>
            <person name="Valdivia E."/>
            <person name="Montalban-Lopez M."/>
            <person name="Martin-Platero A.M."/>
            <person name="Banos A."/>
            <person name="Martinez-Bueno M."/>
        </authorList>
    </citation>
    <scope>NUCLEOTIDE SEQUENCE</scope>
    <source>
        <strain evidence="3">CM22</strain>
    </source>
</reference>
<protein>
    <submittedName>
        <fullName evidence="3">Phage terminase large subunit</fullName>
    </submittedName>
</protein>
<dbReference type="Pfam" id="PF17289">
    <property type="entry name" value="Terminase_6C"/>
    <property type="match status" value="1"/>
</dbReference>
<comment type="caution">
    <text evidence="3">The sequence shown here is derived from an EMBL/GenBank/DDBJ whole genome shotgun (WGS) entry which is preliminary data.</text>
</comment>
<gene>
    <name evidence="3" type="primary">terL</name>
    <name evidence="3" type="ORF">RAK27_05300</name>
</gene>
<sequence>MLSNLEMETLARQAESVLNQNYFDHYVKFAHNGQYEHFRHTKLVCKYLQRIADGEQLALMIEMPPRHGKSMTVTESFPSFYLSKNPDKRVITASYSDSLAKKFGRKNKDKFKEFAGPLNDLELSKTNAAVKDWGIEGHSGGMLSTGIGGSITGHGADLMIIDDPIKNQQDASSETIREKIWDEWESTLSTRLHGGASVIVVMTRWHEDDIIGRLLKQGARPWIRLRLPAVAEDETDLLHRKIGEVLCPELGYDEKWAKQKQKEVGSRTWSSLYQQRPTPAGGSIFKRKWVKYYVPSREVKDRLNLSDETIILPRLFDKQVQSWDCTFKDAETSDFVAGQVWAKKKADYFLLARRKEKLNFTATLKAICEMSENWPNARAKYVEDKANGSAVISVLENEISGIIPVNPEGGKEVRANAVAPVWESGNVYLPHPDYAPWVNEFLDELEAFPNGAHDDEVDAMTQALIKITSSGRSLLERYRNG</sequence>
<dbReference type="EMBL" id="JAVBVO010000003">
    <property type="protein sequence ID" value="MDZ5758069.1"/>
    <property type="molecule type" value="Genomic_DNA"/>
</dbReference>
<dbReference type="InterPro" id="IPR006517">
    <property type="entry name" value="Phage_terminase_lsu-like_C"/>
</dbReference>
<name>A0AAW9K138_CARML</name>
<organism evidence="3 4">
    <name type="scientific">Carnobacterium maltaromaticum</name>
    <name type="common">Carnobacterium piscicola</name>
    <dbReference type="NCBI Taxonomy" id="2751"/>
    <lineage>
        <taxon>Bacteria</taxon>
        <taxon>Bacillati</taxon>
        <taxon>Bacillota</taxon>
        <taxon>Bacilli</taxon>
        <taxon>Lactobacillales</taxon>
        <taxon>Carnobacteriaceae</taxon>
        <taxon>Carnobacterium</taxon>
    </lineage>
</organism>
<evidence type="ECO:0000313" key="3">
    <source>
        <dbReference type="EMBL" id="MDZ5758069.1"/>
    </source>
</evidence>
<evidence type="ECO:0000259" key="2">
    <source>
        <dbReference type="Pfam" id="PF17289"/>
    </source>
</evidence>
<dbReference type="Gene3D" id="3.30.420.240">
    <property type="match status" value="1"/>
</dbReference>
<keyword evidence="1" id="KW-1188">Viral release from host cell</keyword>
<evidence type="ECO:0000256" key="1">
    <source>
        <dbReference type="ARBA" id="ARBA00022612"/>
    </source>
</evidence>
<dbReference type="AlphaFoldDB" id="A0AAW9K138"/>
<accession>A0AAW9K138</accession>
<dbReference type="Pfam" id="PF03237">
    <property type="entry name" value="Terminase_6N"/>
    <property type="match status" value="1"/>
</dbReference>
<evidence type="ECO:0000313" key="4">
    <source>
        <dbReference type="Proteomes" id="UP001290462"/>
    </source>
</evidence>